<protein>
    <submittedName>
        <fullName evidence="1">Agamous-like MADS-box protein AGL62</fullName>
    </submittedName>
</protein>
<keyword evidence="2" id="KW-1185">Reference proteome</keyword>
<evidence type="ECO:0000313" key="1">
    <source>
        <dbReference type="EMBL" id="WOK99196.1"/>
    </source>
</evidence>
<sequence length="65" mass="7007">MEKSLLELRSNVAKRADQLLQESCSFGRKQQQQFPVGGAAFANVKNEADIGRGGFYGGQGLFGSI</sequence>
<gene>
    <name evidence="1" type="ORF">Cni_G07908</name>
</gene>
<name>A0AAQ3JZI2_9LILI</name>
<proteinExistence type="predicted"/>
<reference evidence="1 2" key="1">
    <citation type="submission" date="2023-10" db="EMBL/GenBank/DDBJ databases">
        <title>Chromosome-scale genome assembly provides insights into flower coloration mechanisms of Canna indica.</title>
        <authorList>
            <person name="Li C."/>
        </authorList>
    </citation>
    <scope>NUCLEOTIDE SEQUENCE [LARGE SCALE GENOMIC DNA]</scope>
    <source>
        <tissue evidence="1">Flower</tissue>
    </source>
</reference>
<dbReference type="AlphaFoldDB" id="A0AAQ3JZI2"/>
<dbReference type="Proteomes" id="UP001327560">
    <property type="component" value="Chromosome 2"/>
</dbReference>
<dbReference type="EMBL" id="CP136891">
    <property type="protein sequence ID" value="WOK99196.1"/>
    <property type="molecule type" value="Genomic_DNA"/>
</dbReference>
<evidence type="ECO:0000313" key="2">
    <source>
        <dbReference type="Proteomes" id="UP001327560"/>
    </source>
</evidence>
<organism evidence="1 2">
    <name type="scientific">Canna indica</name>
    <name type="common">Indian-shot</name>
    <dbReference type="NCBI Taxonomy" id="4628"/>
    <lineage>
        <taxon>Eukaryota</taxon>
        <taxon>Viridiplantae</taxon>
        <taxon>Streptophyta</taxon>
        <taxon>Embryophyta</taxon>
        <taxon>Tracheophyta</taxon>
        <taxon>Spermatophyta</taxon>
        <taxon>Magnoliopsida</taxon>
        <taxon>Liliopsida</taxon>
        <taxon>Zingiberales</taxon>
        <taxon>Cannaceae</taxon>
        <taxon>Canna</taxon>
    </lineage>
</organism>
<accession>A0AAQ3JZI2</accession>